<feature type="non-terminal residue" evidence="1">
    <location>
        <position position="1"/>
    </location>
</feature>
<proteinExistence type="predicted"/>
<name>A0AAV5VCJ6_9BILA</name>
<dbReference type="EMBL" id="BTSY01000002">
    <property type="protein sequence ID" value="GMT16154.1"/>
    <property type="molecule type" value="Genomic_DNA"/>
</dbReference>
<dbReference type="AlphaFoldDB" id="A0AAV5VCJ6"/>
<evidence type="ECO:0000313" key="2">
    <source>
        <dbReference type="Proteomes" id="UP001432322"/>
    </source>
</evidence>
<reference evidence="1" key="1">
    <citation type="submission" date="2023-10" db="EMBL/GenBank/DDBJ databases">
        <title>Genome assembly of Pristionchus species.</title>
        <authorList>
            <person name="Yoshida K."/>
            <person name="Sommer R.J."/>
        </authorList>
    </citation>
    <scope>NUCLEOTIDE SEQUENCE</scope>
    <source>
        <strain evidence="1">RS5133</strain>
    </source>
</reference>
<organism evidence="1 2">
    <name type="scientific">Pristionchus fissidentatus</name>
    <dbReference type="NCBI Taxonomy" id="1538716"/>
    <lineage>
        <taxon>Eukaryota</taxon>
        <taxon>Metazoa</taxon>
        <taxon>Ecdysozoa</taxon>
        <taxon>Nematoda</taxon>
        <taxon>Chromadorea</taxon>
        <taxon>Rhabditida</taxon>
        <taxon>Rhabditina</taxon>
        <taxon>Diplogasteromorpha</taxon>
        <taxon>Diplogasteroidea</taxon>
        <taxon>Neodiplogasteridae</taxon>
        <taxon>Pristionchus</taxon>
    </lineage>
</organism>
<protein>
    <submittedName>
        <fullName evidence="1">Uncharacterized protein</fullName>
    </submittedName>
</protein>
<evidence type="ECO:0000313" key="1">
    <source>
        <dbReference type="EMBL" id="GMT16154.1"/>
    </source>
</evidence>
<dbReference type="Proteomes" id="UP001432322">
    <property type="component" value="Unassembled WGS sequence"/>
</dbReference>
<gene>
    <name evidence="1" type="ORF">PFISCL1PPCAC_7451</name>
</gene>
<comment type="caution">
    <text evidence="1">The sequence shown here is derived from an EMBL/GenBank/DDBJ whole genome shotgun (WGS) entry which is preliminary data.</text>
</comment>
<accession>A0AAV5VCJ6</accession>
<sequence>CIPPQHRPPSALLPLPPLNPLLPLPPLPFESQIGRLPYNEFTPSSNGRTQWQAVGECVSWRSVSRAFDRVLLSHVSQTPEVTLRRRQRPCSARKRRGTRILFQLLQSTKRRQTERMRRR</sequence>
<keyword evidence="2" id="KW-1185">Reference proteome</keyword>